<feature type="compositionally biased region" description="Polar residues" evidence="4">
    <location>
        <begin position="203"/>
        <end position="212"/>
    </location>
</feature>
<proteinExistence type="predicted"/>
<name>A0AAV1J0M1_9NEOP</name>
<keyword evidence="3" id="KW-0206">Cytoskeleton</keyword>
<feature type="region of interest" description="Disordered" evidence="4">
    <location>
        <begin position="90"/>
        <end position="157"/>
    </location>
</feature>
<sequence length="1639" mass="184863">MDGDHTLDEQKNFDGPDDKTSAVNNLILEYYKKFGKKRDLEQFFSLSTAQNEIRDPTSSFWKRMKALSDSSDSGDKKSESSAELCRISIRCSMPEASTSHQKEETRKNTDSDSPPIITEVYEQESSDKSDVQSLKSADGTLDTSTNKHLSPTSSITSQRKLEWDSLADVGYGNESDKKTSASSLSTLERLALQQQYCNDSQQTSLGIPTAHSTPLEPTDTKNSMTKTKGKKDLLKRTTKILNKDTDYIEMSLPQIPEASQSINFNLTKHITLNVDKKGEVNLENVTKNISTAPNETQKVSVETDMTQQEKNDKEIQTTLMKGKANEYHMSLNLPKYPVSVNLNTLKKQNRKRKFRRFIRKSKFKKESKPSKENKLKDKSGEQISAAESFEYMPAHIYHQNQINDQHEVTEPSREGDNKSSLESSAGNTTDSRKGKNSFANDLEKCLDLLKMTLNKKHTDKELKKKLVKEIVQRLLKNRYKDDTDSTDFLSGLSFSSKKLDMGHTTTSTSDSNNTAEMNFLKPKKSILRTDKFNSKILPSTSQSTPNLPSVIKTEIKNVTKTHVSSNTDSDLAKDAKTSSEELYQKYLLALRREQAYKNHLRDKEALFKQKLVGSDNILNKQDVKAHNRIKDLMKDLVRNNYDDGSGDASKLEGCSNSHIDLNVQNPIRKHRSHSVFTLSSGTSDNQQKASLKKTEIGATHATCSKTNKHYCCCPFHTVNKLGVTDSAVQVNILCHEDKHPDQHPINPNQKRLCGKCSTLSPNTSKFVTDIKTNDIRYVCLCKETDDQVPDNILIYKCSRLDTGVSLKSNKTETSDCPNIIYKEKKDKENITMSKKPTPKGKLLKYEVSSTKSSQTNLNLSEILRQKGSNKSPASASTVQEIPSNVLDSIDKKLKKKATKLVHEAIRCTQTDITINPKIPDPTYSDIQIIDKKDCAKLISEHFKRVSDDNMKTSSDDLTDLKTDSSDNTLNKNVSPALCCSEEEKRIKPVIEASSSSNLGSQCNLLKERKYSIPIEGTNMTLKVSLGDTEVLSHTIPKTSLPVSSIDNVILASKNTSTEKPKSVDNSTSLIEECSVGVQSNDNNIFNDFYKQRTVKSSITQEVPKNNLDIINSARSNCEGRIIYNTYPKADKTNTLKPLLRSNTDTGKMERGSHVTFDELNNNKEHTAASSLKKKTISVATATHDISLVNLKKSSQSSKEPESSKSISDCESQTKSSSTNADSAKDDVAKDPLIDLIQGITKRYSKTDIERNKRKKCFKEIITVLNYLLDTEDSSDREPKSGSSTEDPEKVDKLKMKSTKSVPTKLYVDKAVQPSIEPKLNKHTESSGLPTSTEFTTSTDSTTCQVLNKIKKECDKYHQRRCKSHVSRKCEESSSTSMNCDQCRRVHHCYCKGSKCKKEKSRKKCVAYNLILQSDSLVSEETIYEKNDRPLRNIIVKVPKRKYENVPFREVSAKFERAMQHMPHCPKVHRSKSLPDDNDASSTEDMIRQTQAYSLKEYLERNRPDFVEKSSQRQSCLKMINETRAHERATKRELLSVQVGQRDALSALSQNELLTFAKQLGTQLRTRKLAPKFISERDMKRHSQKIYKSLPEVQRKKEEIKKESQKKTNLLLANIFKKNLQKKTLQGAVNLSNYSTIIKI</sequence>
<evidence type="ECO:0000313" key="6">
    <source>
        <dbReference type="EMBL" id="CAK1541772.1"/>
    </source>
</evidence>
<feature type="compositionally biased region" description="Basic residues" evidence="4">
    <location>
        <begin position="347"/>
        <end position="363"/>
    </location>
</feature>
<protein>
    <recommendedName>
        <fullName evidence="5">ALMS motif domain-containing protein</fullName>
    </recommendedName>
</protein>
<feature type="compositionally biased region" description="Basic and acidic residues" evidence="4">
    <location>
        <begin position="405"/>
        <end position="419"/>
    </location>
</feature>
<dbReference type="InterPro" id="IPR029299">
    <property type="entry name" value="ALMS_motif"/>
</dbReference>
<feature type="compositionally biased region" description="Polar residues" evidence="4">
    <location>
        <begin position="131"/>
        <end position="157"/>
    </location>
</feature>
<keyword evidence="7" id="KW-1185">Reference proteome</keyword>
<reference evidence="6 7" key="1">
    <citation type="submission" date="2023-11" db="EMBL/GenBank/DDBJ databases">
        <authorList>
            <person name="Okamura Y."/>
        </authorList>
    </citation>
    <scope>NUCLEOTIDE SEQUENCE [LARGE SCALE GENOMIC DNA]</scope>
</reference>
<dbReference type="EMBL" id="CAVLEF010000002">
    <property type="protein sequence ID" value="CAK1541772.1"/>
    <property type="molecule type" value="Genomic_DNA"/>
</dbReference>
<feature type="region of interest" description="Disordered" evidence="4">
    <location>
        <begin position="1271"/>
        <end position="1297"/>
    </location>
</feature>
<evidence type="ECO:0000259" key="5">
    <source>
        <dbReference type="Pfam" id="PF15309"/>
    </source>
</evidence>
<dbReference type="Proteomes" id="UP001497472">
    <property type="component" value="Unassembled WGS sequence"/>
</dbReference>
<evidence type="ECO:0000256" key="1">
    <source>
        <dbReference type="ARBA" id="ARBA00004300"/>
    </source>
</evidence>
<accession>A0AAV1J0M1</accession>
<evidence type="ECO:0000256" key="4">
    <source>
        <dbReference type="SAM" id="MobiDB-lite"/>
    </source>
</evidence>
<comment type="subcellular location">
    <subcellularLocation>
        <location evidence="1">Cytoplasm</location>
        <location evidence="1">Cytoskeleton</location>
        <location evidence="1">Microtubule organizing center</location>
        <location evidence="1">Centrosome</location>
    </subcellularLocation>
</comment>
<evidence type="ECO:0000256" key="2">
    <source>
        <dbReference type="ARBA" id="ARBA00022490"/>
    </source>
</evidence>
<organism evidence="6 7">
    <name type="scientific">Leptosia nina</name>
    <dbReference type="NCBI Taxonomy" id="320188"/>
    <lineage>
        <taxon>Eukaryota</taxon>
        <taxon>Metazoa</taxon>
        <taxon>Ecdysozoa</taxon>
        <taxon>Arthropoda</taxon>
        <taxon>Hexapoda</taxon>
        <taxon>Insecta</taxon>
        <taxon>Pterygota</taxon>
        <taxon>Neoptera</taxon>
        <taxon>Endopterygota</taxon>
        <taxon>Lepidoptera</taxon>
        <taxon>Glossata</taxon>
        <taxon>Ditrysia</taxon>
        <taxon>Papilionoidea</taxon>
        <taxon>Pieridae</taxon>
        <taxon>Pierinae</taxon>
        <taxon>Leptosia</taxon>
    </lineage>
</organism>
<evidence type="ECO:0000256" key="3">
    <source>
        <dbReference type="ARBA" id="ARBA00023212"/>
    </source>
</evidence>
<feature type="compositionally biased region" description="Basic and acidic residues" evidence="4">
    <location>
        <begin position="100"/>
        <end position="110"/>
    </location>
</feature>
<keyword evidence="2" id="KW-0963">Cytoplasm</keyword>
<feature type="region of interest" description="Disordered" evidence="4">
    <location>
        <begin position="203"/>
        <end position="230"/>
    </location>
</feature>
<feature type="region of interest" description="Disordered" evidence="4">
    <location>
        <begin position="1"/>
        <end position="20"/>
    </location>
</feature>
<gene>
    <name evidence="6" type="ORF">LNINA_LOCUS1728</name>
</gene>
<comment type="caution">
    <text evidence="6">The sequence shown here is derived from an EMBL/GenBank/DDBJ whole genome shotgun (WGS) entry which is preliminary data.</text>
</comment>
<dbReference type="GO" id="GO:0005813">
    <property type="term" value="C:centrosome"/>
    <property type="evidence" value="ECO:0007669"/>
    <property type="project" value="UniProtKB-SubCell"/>
</dbReference>
<feature type="region of interest" description="Disordered" evidence="4">
    <location>
        <begin position="1191"/>
        <end position="1225"/>
    </location>
</feature>
<feature type="region of interest" description="Disordered" evidence="4">
    <location>
        <begin position="405"/>
        <end position="437"/>
    </location>
</feature>
<dbReference type="Pfam" id="PF15309">
    <property type="entry name" value="ALMS_motif"/>
    <property type="match status" value="1"/>
</dbReference>
<evidence type="ECO:0000313" key="7">
    <source>
        <dbReference type="Proteomes" id="UP001497472"/>
    </source>
</evidence>
<feature type="compositionally biased region" description="Polar residues" evidence="4">
    <location>
        <begin position="420"/>
        <end position="429"/>
    </location>
</feature>
<feature type="domain" description="ALMS motif" evidence="5">
    <location>
        <begin position="1491"/>
        <end position="1626"/>
    </location>
</feature>
<feature type="compositionally biased region" description="Basic and acidic residues" evidence="4">
    <location>
        <begin position="364"/>
        <end position="380"/>
    </location>
</feature>
<feature type="compositionally biased region" description="Polar residues" evidence="4">
    <location>
        <begin position="1208"/>
        <end position="1221"/>
    </location>
</feature>
<feature type="region of interest" description="Disordered" evidence="4">
    <location>
        <begin position="343"/>
        <end position="382"/>
    </location>
</feature>